<dbReference type="Proteomes" id="UP000663891">
    <property type="component" value="Unassembled WGS sequence"/>
</dbReference>
<gene>
    <name evidence="3" type="ORF">OKA104_LOCUS30045</name>
    <name evidence="2" type="ORF">VCS650_LOCUS37852</name>
</gene>
<accession>A0A815MVE4</accession>
<name>A0A815MVE4_9BILA</name>
<reference evidence="2" key="1">
    <citation type="submission" date="2021-02" db="EMBL/GenBank/DDBJ databases">
        <authorList>
            <person name="Nowell W R."/>
        </authorList>
    </citation>
    <scope>NUCLEOTIDE SEQUENCE</scope>
</reference>
<dbReference type="Proteomes" id="UP000663881">
    <property type="component" value="Unassembled WGS sequence"/>
</dbReference>
<evidence type="ECO:0000256" key="1">
    <source>
        <dbReference type="SAM" id="SignalP"/>
    </source>
</evidence>
<feature type="signal peptide" evidence="1">
    <location>
        <begin position="1"/>
        <end position="21"/>
    </location>
</feature>
<proteinExistence type="predicted"/>
<evidence type="ECO:0000313" key="2">
    <source>
        <dbReference type="EMBL" id="CAF1423437.1"/>
    </source>
</evidence>
<comment type="caution">
    <text evidence="2">The sequence shown here is derived from an EMBL/GenBank/DDBJ whole genome shotgun (WGS) entry which is preliminary data.</text>
</comment>
<dbReference type="OrthoDB" id="9996578at2759"/>
<organism evidence="2 4">
    <name type="scientific">Adineta steineri</name>
    <dbReference type="NCBI Taxonomy" id="433720"/>
    <lineage>
        <taxon>Eukaryota</taxon>
        <taxon>Metazoa</taxon>
        <taxon>Spiralia</taxon>
        <taxon>Gnathifera</taxon>
        <taxon>Rotifera</taxon>
        <taxon>Eurotatoria</taxon>
        <taxon>Bdelloidea</taxon>
        <taxon>Adinetida</taxon>
        <taxon>Adinetidae</taxon>
        <taxon>Adineta</taxon>
    </lineage>
</organism>
<evidence type="ECO:0000313" key="4">
    <source>
        <dbReference type="Proteomes" id="UP000663891"/>
    </source>
</evidence>
<evidence type="ECO:0000313" key="3">
    <source>
        <dbReference type="EMBL" id="CAF4005538.1"/>
    </source>
</evidence>
<dbReference type="AlphaFoldDB" id="A0A815MVE4"/>
<protein>
    <submittedName>
        <fullName evidence="2">Uncharacterized protein</fullName>
    </submittedName>
</protein>
<sequence length="246" mass="28134">MTTIIRIILICFIIFPCIINGERRRCMNTGVLFTDKIVHSPIIVYGEPLAKEIYVDTDMELLFNVTFRVDCIFKGQEDIVNRINITDAGIKMNRSACQWLDPGKFYVVFLEKCESNMNVYCPLDFQERIVDDMTYELLEKTCHLTRIPSLHSTSNNCPNVSMTEFCPNDEIDVKIIPKQKQTEYVQPNIRTSFNNANQFYVQSNGTISNDKPLVARIADNPHGHASLSTCTSLWILIIAVSATIFF</sequence>
<keyword evidence="1" id="KW-0732">Signal</keyword>
<dbReference type="EMBL" id="CAJNON010001067">
    <property type="protein sequence ID" value="CAF1423437.1"/>
    <property type="molecule type" value="Genomic_DNA"/>
</dbReference>
<dbReference type="EMBL" id="CAJOAY010003153">
    <property type="protein sequence ID" value="CAF4005538.1"/>
    <property type="molecule type" value="Genomic_DNA"/>
</dbReference>
<feature type="chain" id="PRO_5036228349" evidence="1">
    <location>
        <begin position="22"/>
        <end position="246"/>
    </location>
</feature>